<keyword evidence="2" id="KW-1185">Reference proteome</keyword>
<name>A0AAJ2K5C4_9BACL</name>
<evidence type="ECO:0000313" key="2">
    <source>
        <dbReference type="Proteomes" id="UP001250538"/>
    </source>
</evidence>
<dbReference type="AlphaFoldDB" id="A0AAJ2K5C4"/>
<protein>
    <submittedName>
        <fullName evidence="1">Uncharacterized protein</fullName>
    </submittedName>
</protein>
<dbReference type="Proteomes" id="UP001250538">
    <property type="component" value="Unassembled WGS sequence"/>
</dbReference>
<sequence>MEINFEQWIKRQDISEEAKMLFDDAVKCYRIGVYRPAFLMSYLGFMKALRDRLLKSPKPHLIHENHWPKVLNDLKDEKLWEERVFTCIEEKEKEKKGPNGEKPPPVSKVFLVSNDIIEDMPHWRKIRNTCAHAKDSIINHSQVEEFWSFVQSHLSKFIVNGGKQWLLEQIDKHFDPKYKKPNSAFDYLIEKIPNVVRSSEIPELLTEIYKEHIDLTFDDDHIKNRFWKEIFNCTDQNVYEAFHTFVTSEHIIFSEFMEAFPEKLMMFSENEELMRYFWHHSLFENIGNFLDCFWILATTLIENEVIQDEEEKRDFVQKLATKIHPLGIPNDKQIRLFDQYGFFEPVKSHFNSLTVQYRGYDNANSKSFYLIYYLKYKALDSEIVKILNSLFRAGYHFGRFYNGLSEFIDSNPNFLPTFREIASKEGIQLADYFQEEFHPVEQS</sequence>
<organism evidence="1 2">
    <name type="scientific">Paenibacillus suaedae</name>
    <dbReference type="NCBI Taxonomy" id="3077233"/>
    <lineage>
        <taxon>Bacteria</taxon>
        <taxon>Bacillati</taxon>
        <taxon>Bacillota</taxon>
        <taxon>Bacilli</taxon>
        <taxon>Bacillales</taxon>
        <taxon>Paenibacillaceae</taxon>
        <taxon>Paenibacillus</taxon>
    </lineage>
</organism>
<dbReference type="RefSeq" id="WP_315747363.1">
    <property type="nucleotide sequence ID" value="NZ_JAVYAA010000010.1"/>
</dbReference>
<gene>
    <name evidence="1" type="ORF">RQP50_27615</name>
</gene>
<reference evidence="2" key="1">
    <citation type="submission" date="2023-09" db="EMBL/GenBank/DDBJ databases">
        <title>Paenibacillus sp. chi10 Genome sequencing and assembly.</title>
        <authorList>
            <person name="Kim I."/>
        </authorList>
    </citation>
    <scope>NUCLEOTIDE SEQUENCE [LARGE SCALE GENOMIC DNA]</scope>
    <source>
        <strain evidence="2">chi10</strain>
    </source>
</reference>
<evidence type="ECO:0000313" key="1">
    <source>
        <dbReference type="EMBL" id="MDT8980003.1"/>
    </source>
</evidence>
<proteinExistence type="predicted"/>
<dbReference type="EMBL" id="JAVYAA010000010">
    <property type="protein sequence ID" value="MDT8980003.1"/>
    <property type="molecule type" value="Genomic_DNA"/>
</dbReference>
<comment type="caution">
    <text evidence="1">The sequence shown here is derived from an EMBL/GenBank/DDBJ whole genome shotgun (WGS) entry which is preliminary data.</text>
</comment>
<accession>A0AAJ2K5C4</accession>